<dbReference type="EMBL" id="MN740012">
    <property type="protein sequence ID" value="QHT83816.1"/>
    <property type="molecule type" value="Genomic_DNA"/>
</dbReference>
<evidence type="ECO:0000313" key="1">
    <source>
        <dbReference type="EMBL" id="QHT83816.1"/>
    </source>
</evidence>
<reference evidence="1" key="1">
    <citation type="journal article" date="2020" name="Nature">
        <title>Giant virus diversity and host interactions through global metagenomics.</title>
        <authorList>
            <person name="Schulz F."/>
            <person name="Roux S."/>
            <person name="Paez-Espino D."/>
            <person name="Jungbluth S."/>
            <person name="Walsh D.A."/>
            <person name="Denef V.J."/>
            <person name="McMahon K.D."/>
            <person name="Konstantinidis K.T."/>
            <person name="Eloe-Fadrosh E.A."/>
            <person name="Kyrpides N.C."/>
            <person name="Woyke T."/>
        </authorList>
    </citation>
    <scope>NUCLEOTIDE SEQUENCE</scope>
    <source>
        <strain evidence="1">GVMAG-M-3300023184-168</strain>
    </source>
</reference>
<dbReference type="AlphaFoldDB" id="A0A6C0HUK0"/>
<name>A0A6C0HUK0_9ZZZZ</name>
<organism evidence="1">
    <name type="scientific">viral metagenome</name>
    <dbReference type="NCBI Taxonomy" id="1070528"/>
    <lineage>
        <taxon>unclassified sequences</taxon>
        <taxon>metagenomes</taxon>
        <taxon>organismal metagenomes</taxon>
    </lineage>
</organism>
<sequence>MFIIYNNNKIKNEYFYGIFYPFTSSEESTSKFESK</sequence>
<proteinExistence type="predicted"/>
<protein>
    <submittedName>
        <fullName evidence="1">Uncharacterized protein</fullName>
    </submittedName>
</protein>
<accession>A0A6C0HUK0</accession>